<protein>
    <submittedName>
        <fullName evidence="1">Uncharacterized protein</fullName>
    </submittedName>
</protein>
<dbReference type="Proteomes" id="UP000663722">
    <property type="component" value="Chromosome"/>
</dbReference>
<evidence type="ECO:0000313" key="1">
    <source>
        <dbReference type="EMBL" id="QTA93144.1"/>
    </source>
</evidence>
<sequence>MFYRLRSDTTVSKYIPFLNWVFLFKYFKQIGTVPAIGGKNIFR</sequence>
<proteinExistence type="predicted"/>
<evidence type="ECO:0000313" key="2">
    <source>
        <dbReference type="Proteomes" id="UP000663722"/>
    </source>
</evidence>
<gene>
    <name evidence="1" type="ORF">dnm_092410</name>
</gene>
<name>A0A975BXU5_9BACT</name>
<dbReference type="AlphaFoldDB" id="A0A975BXU5"/>
<dbReference type="KEGG" id="dmm:dnm_092410"/>
<reference evidence="1" key="1">
    <citation type="journal article" date="2021" name="Microb. Physiol.">
        <title>Proteogenomic Insights into the Physiology of Marine, Sulfate-Reducing, Filamentous Desulfonema limicola and Desulfonema magnum.</title>
        <authorList>
            <person name="Schnaars V."/>
            <person name="Wohlbrand L."/>
            <person name="Scheve S."/>
            <person name="Hinrichs C."/>
            <person name="Reinhardt R."/>
            <person name="Rabus R."/>
        </authorList>
    </citation>
    <scope>NUCLEOTIDE SEQUENCE</scope>
    <source>
        <strain evidence="1">4be13</strain>
    </source>
</reference>
<dbReference type="EMBL" id="CP061800">
    <property type="protein sequence ID" value="QTA93144.1"/>
    <property type="molecule type" value="Genomic_DNA"/>
</dbReference>
<organism evidence="1 2">
    <name type="scientific">Desulfonema magnum</name>
    <dbReference type="NCBI Taxonomy" id="45655"/>
    <lineage>
        <taxon>Bacteria</taxon>
        <taxon>Pseudomonadati</taxon>
        <taxon>Thermodesulfobacteriota</taxon>
        <taxon>Desulfobacteria</taxon>
        <taxon>Desulfobacterales</taxon>
        <taxon>Desulfococcaceae</taxon>
        <taxon>Desulfonema</taxon>
    </lineage>
</organism>
<keyword evidence="2" id="KW-1185">Reference proteome</keyword>
<accession>A0A975BXU5</accession>